<name>A0A7W6IPC1_9HYPH</name>
<sequence>MAKITYAVVEHDGGFAYRVGDVYSETFATHQAAHEAAESAAARQQLGGEDTQIQYQDADGNWREERAKGDQPPEAEVEDDLPADLEARDSKGRILSEDELPDPDRAPAGDIVSRGDK</sequence>
<evidence type="ECO:0000256" key="1">
    <source>
        <dbReference type="SAM" id="MobiDB-lite"/>
    </source>
</evidence>
<feature type="compositionally biased region" description="Basic and acidic residues" evidence="1">
    <location>
        <begin position="85"/>
        <end position="117"/>
    </location>
</feature>
<dbReference type="EMBL" id="JACIEW010000008">
    <property type="protein sequence ID" value="MBB4053360.1"/>
    <property type="molecule type" value="Genomic_DNA"/>
</dbReference>
<dbReference type="AlphaFoldDB" id="A0A7W6IPC1"/>
<protein>
    <recommendedName>
        <fullName evidence="4">DUF2188 domain-containing protein</fullName>
    </recommendedName>
</protein>
<accession>A0A7W6IPC1</accession>
<evidence type="ECO:0000313" key="2">
    <source>
        <dbReference type="EMBL" id="MBB4053360.1"/>
    </source>
</evidence>
<dbReference type="InterPro" id="IPR018691">
    <property type="entry name" value="DUF2188"/>
</dbReference>
<proteinExistence type="predicted"/>
<evidence type="ECO:0008006" key="4">
    <source>
        <dbReference type="Google" id="ProtNLM"/>
    </source>
</evidence>
<dbReference type="Proteomes" id="UP000547011">
    <property type="component" value="Unassembled WGS sequence"/>
</dbReference>
<evidence type="ECO:0000313" key="3">
    <source>
        <dbReference type="Proteomes" id="UP000547011"/>
    </source>
</evidence>
<keyword evidence="3" id="KW-1185">Reference proteome</keyword>
<organism evidence="2 3">
    <name type="scientific">Devosia subaequoris</name>
    <dbReference type="NCBI Taxonomy" id="395930"/>
    <lineage>
        <taxon>Bacteria</taxon>
        <taxon>Pseudomonadati</taxon>
        <taxon>Pseudomonadota</taxon>
        <taxon>Alphaproteobacteria</taxon>
        <taxon>Hyphomicrobiales</taxon>
        <taxon>Devosiaceae</taxon>
        <taxon>Devosia</taxon>
    </lineage>
</organism>
<reference evidence="2 3" key="1">
    <citation type="submission" date="2020-08" db="EMBL/GenBank/DDBJ databases">
        <title>Genomic Encyclopedia of Type Strains, Phase IV (KMG-IV): sequencing the most valuable type-strain genomes for metagenomic binning, comparative biology and taxonomic classification.</title>
        <authorList>
            <person name="Goeker M."/>
        </authorList>
    </citation>
    <scope>NUCLEOTIDE SEQUENCE [LARGE SCALE GENOMIC DNA]</scope>
    <source>
        <strain evidence="2 3">DSM 23447</strain>
    </source>
</reference>
<dbReference type="Pfam" id="PF09954">
    <property type="entry name" value="DUF2188"/>
    <property type="match status" value="1"/>
</dbReference>
<comment type="caution">
    <text evidence="2">The sequence shown here is derived from an EMBL/GenBank/DDBJ whole genome shotgun (WGS) entry which is preliminary data.</text>
</comment>
<feature type="compositionally biased region" description="Basic and acidic residues" evidence="1">
    <location>
        <begin position="60"/>
        <end position="71"/>
    </location>
</feature>
<gene>
    <name evidence="2" type="ORF">GGR20_003020</name>
</gene>
<feature type="compositionally biased region" description="Acidic residues" evidence="1">
    <location>
        <begin position="73"/>
        <end position="83"/>
    </location>
</feature>
<feature type="region of interest" description="Disordered" evidence="1">
    <location>
        <begin position="35"/>
        <end position="117"/>
    </location>
</feature>